<sequence length="112" mass="12161">MVRCTDSGYFYYQYLLAPACLIVKNLHLGFKNEKIFIILSLLNITNITLAAEKTVSLHVPAMTCPICPFTVEKALKGVDGVTTVNVSFDQKTTATALTAATKNAGYPSTVKN</sequence>
<dbReference type="AlphaFoldDB" id="A1SW49"/>
<reference evidence="2 3" key="1">
    <citation type="submission" date="2007-01" db="EMBL/GenBank/DDBJ databases">
        <title>Complete sequence of Psychromonas ingrahamii 37.</title>
        <authorList>
            <consortium name="US DOE Joint Genome Institute"/>
            <person name="Copeland A."/>
            <person name="Lucas S."/>
            <person name="Lapidus A."/>
            <person name="Barry K."/>
            <person name="Detter J.C."/>
            <person name="Glavina del Rio T."/>
            <person name="Hammon N."/>
            <person name="Israni S."/>
            <person name="Dalin E."/>
            <person name="Tice H."/>
            <person name="Pitluck S."/>
            <person name="Thompson L.S."/>
            <person name="Brettin T."/>
            <person name="Bruce D."/>
            <person name="Han C."/>
            <person name="Tapia R."/>
            <person name="Schmutz J."/>
            <person name="Larimer F."/>
            <person name="Land M."/>
            <person name="Hauser L."/>
            <person name="Kyrpides N."/>
            <person name="Ivanova N."/>
            <person name="Staley J."/>
            <person name="Richardson P."/>
        </authorList>
    </citation>
    <scope>NUCLEOTIDE SEQUENCE [LARGE SCALE GENOMIC DNA]</scope>
    <source>
        <strain evidence="2 3">37</strain>
    </source>
</reference>
<dbReference type="Gene3D" id="3.30.70.100">
    <property type="match status" value="1"/>
</dbReference>
<dbReference type="STRING" id="357804.Ping_1945"/>
<keyword evidence="3" id="KW-1185">Reference proteome</keyword>
<feature type="domain" description="HMA" evidence="1">
    <location>
        <begin position="57"/>
        <end position="92"/>
    </location>
</feature>
<dbReference type="InterPro" id="IPR036163">
    <property type="entry name" value="HMA_dom_sf"/>
</dbReference>
<evidence type="ECO:0000313" key="3">
    <source>
        <dbReference type="Proteomes" id="UP000000639"/>
    </source>
</evidence>
<dbReference type="EMBL" id="CP000510">
    <property type="protein sequence ID" value="ABM03714.1"/>
    <property type="molecule type" value="Genomic_DNA"/>
</dbReference>
<gene>
    <name evidence="2" type="ordered locus">Ping_1945</name>
</gene>
<name>A1SW49_PSYIN</name>
<dbReference type="Proteomes" id="UP000000639">
    <property type="component" value="Chromosome"/>
</dbReference>
<dbReference type="SUPFAM" id="SSF55008">
    <property type="entry name" value="HMA, heavy metal-associated domain"/>
    <property type="match status" value="1"/>
</dbReference>
<protein>
    <submittedName>
        <fullName evidence="2">Mercuric transport protein periplasmic component</fullName>
    </submittedName>
</protein>
<organism evidence="2 3">
    <name type="scientific">Psychromonas ingrahamii (strain DSM 17664 / CCUG 51855 / 37)</name>
    <dbReference type="NCBI Taxonomy" id="357804"/>
    <lineage>
        <taxon>Bacteria</taxon>
        <taxon>Pseudomonadati</taxon>
        <taxon>Pseudomonadota</taxon>
        <taxon>Gammaproteobacteria</taxon>
        <taxon>Alteromonadales</taxon>
        <taxon>Psychromonadaceae</taxon>
        <taxon>Psychromonas</taxon>
    </lineage>
</organism>
<dbReference type="eggNOG" id="COG2608">
    <property type="taxonomic scope" value="Bacteria"/>
</dbReference>
<dbReference type="InterPro" id="IPR006121">
    <property type="entry name" value="HMA_dom"/>
</dbReference>
<dbReference type="HOGENOM" id="CLU_134973_2_1_6"/>
<proteinExistence type="predicted"/>
<accession>A1SW49</accession>
<dbReference type="InterPro" id="IPR001802">
    <property type="entry name" value="MerP/CopZ"/>
</dbReference>
<evidence type="ECO:0000313" key="2">
    <source>
        <dbReference type="EMBL" id="ABM03714.1"/>
    </source>
</evidence>
<dbReference type="Pfam" id="PF00403">
    <property type="entry name" value="HMA"/>
    <property type="match status" value="1"/>
</dbReference>
<dbReference type="CDD" id="cd00371">
    <property type="entry name" value="HMA"/>
    <property type="match status" value="1"/>
</dbReference>
<evidence type="ECO:0000259" key="1">
    <source>
        <dbReference type="Pfam" id="PF00403"/>
    </source>
</evidence>
<dbReference type="PRINTS" id="PR00946">
    <property type="entry name" value="HGSCAVENGER"/>
</dbReference>
<dbReference type="KEGG" id="pin:Ping_1945"/>
<dbReference type="GO" id="GO:0046872">
    <property type="term" value="F:metal ion binding"/>
    <property type="evidence" value="ECO:0007669"/>
    <property type="project" value="InterPro"/>
</dbReference>